<dbReference type="Proteomes" id="UP000002009">
    <property type="component" value="Chromosome 11"/>
</dbReference>
<dbReference type="GeneID" id="8247559"/>
<dbReference type="STRING" id="296587.C1EDN1"/>
<protein>
    <submittedName>
        <fullName evidence="2">Uncharacterized protein</fullName>
    </submittedName>
</protein>
<evidence type="ECO:0000313" key="2">
    <source>
        <dbReference type="EMBL" id="ACO66084.1"/>
    </source>
</evidence>
<feature type="region of interest" description="Disordered" evidence="1">
    <location>
        <begin position="62"/>
        <end position="82"/>
    </location>
</feature>
<dbReference type="PANTHER" id="PTHR35830:SF1">
    <property type="entry name" value="OS05G0299200 PROTEIN"/>
    <property type="match status" value="1"/>
</dbReference>
<keyword evidence="3" id="KW-1185">Reference proteome</keyword>
<dbReference type="RefSeq" id="XP_002504826.1">
    <property type="nucleotide sequence ID" value="XM_002504780.1"/>
</dbReference>
<proteinExistence type="predicted"/>
<dbReference type="EMBL" id="CP001330">
    <property type="protein sequence ID" value="ACO66084.1"/>
    <property type="molecule type" value="Genomic_DNA"/>
</dbReference>
<sequence>MITASSTITQIAAPLARIPPLSWRDTRRVTDGRAGLIASRRGGVGAPPRATVPRRRCVVVTANGRHSRSKLRDKEDARERARDAAYRDMRREETRDALVKVDDGAVTVDFKNTGKAATGVVARVKRAHKRAMKKLKKKVDKTVSGLTNYGEGNSRAPTFRAGYQSPGVGFRDRAGYGYYGPPPWISSLVGWGVTLGVVYALGRVFGIIRPGGGAGGGALRLPSLPGFGGSRRKPPPGSGPGRWVKDRTLGGREIWVEDKYRTATRRNFGGAMDSLAEPTYSGGLSERAANERKAKEAKERREAKAAEDAAEPRWWDPPSPGYCPESQREQRLLAARAVYAALSNKRVSGLQYNEGDLAALRDACAEARASVADRVKPESARVGIYKSAVEFAIDAAARRSSTGVIGVPTKFLTGIADDVGIRPGKAGRLVAAAVAARTRAELLQAGAELRQDDQGAAMMTLDKIIGVLTVFTPEVGSAEFEMCAVGLEPRLNATERGALYDLFGKIGGGDVAPFVAEALGLP</sequence>
<name>C1EDN1_MICCC</name>
<organism evidence="2 3">
    <name type="scientific">Micromonas commoda (strain RCC299 / NOUM17 / CCMP2709)</name>
    <name type="common">Picoplanktonic green alga</name>
    <dbReference type="NCBI Taxonomy" id="296587"/>
    <lineage>
        <taxon>Eukaryota</taxon>
        <taxon>Viridiplantae</taxon>
        <taxon>Chlorophyta</taxon>
        <taxon>Mamiellophyceae</taxon>
        <taxon>Mamiellales</taxon>
        <taxon>Mamiellaceae</taxon>
        <taxon>Micromonas</taxon>
    </lineage>
</organism>
<accession>C1EDN1</accession>
<dbReference type="eggNOG" id="KOG2234">
    <property type="taxonomic scope" value="Eukaryota"/>
</dbReference>
<dbReference type="AlphaFoldDB" id="C1EDN1"/>
<dbReference type="OrthoDB" id="512115at2759"/>
<gene>
    <name evidence="2" type="ORF">MICPUN_102962</name>
</gene>
<feature type="region of interest" description="Disordered" evidence="1">
    <location>
        <begin position="279"/>
        <end position="318"/>
    </location>
</feature>
<reference evidence="2 3" key="1">
    <citation type="journal article" date="2009" name="Science">
        <title>Green evolution and dynamic adaptations revealed by genomes of the marine picoeukaryotes Micromonas.</title>
        <authorList>
            <person name="Worden A.Z."/>
            <person name="Lee J.H."/>
            <person name="Mock T."/>
            <person name="Rouze P."/>
            <person name="Simmons M.P."/>
            <person name="Aerts A.L."/>
            <person name="Allen A.E."/>
            <person name="Cuvelier M.L."/>
            <person name="Derelle E."/>
            <person name="Everett M.V."/>
            <person name="Foulon E."/>
            <person name="Grimwood J."/>
            <person name="Gundlach H."/>
            <person name="Henrissat B."/>
            <person name="Napoli C."/>
            <person name="McDonald S.M."/>
            <person name="Parker M.S."/>
            <person name="Rombauts S."/>
            <person name="Salamov A."/>
            <person name="Von Dassow P."/>
            <person name="Badger J.H."/>
            <person name="Coutinho P.M."/>
            <person name="Demir E."/>
            <person name="Dubchak I."/>
            <person name="Gentemann C."/>
            <person name="Eikrem W."/>
            <person name="Gready J.E."/>
            <person name="John U."/>
            <person name="Lanier W."/>
            <person name="Lindquist E.A."/>
            <person name="Lucas S."/>
            <person name="Mayer K.F."/>
            <person name="Moreau H."/>
            <person name="Not F."/>
            <person name="Otillar R."/>
            <person name="Panaud O."/>
            <person name="Pangilinan J."/>
            <person name="Paulsen I."/>
            <person name="Piegu B."/>
            <person name="Poliakov A."/>
            <person name="Robbens S."/>
            <person name="Schmutz J."/>
            <person name="Toulza E."/>
            <person name="Wyss T."/>
            <person name="Zelensky A."/>
            <person name="Zhou K."/>
            <person name="Armbrust E.V."/>
            <person name="Bhattacharya D."/>
            <person name="Goodenough U.W."/>
            <person name="Van de Peer Y."/>
            <person name="Grigoriev I.V."/>
        </authorList>
    </citation>
    <scope>NUCLEOTIDE SEQUENCE [LARGE SCALE GENOMIC DNA]</scope>
    <source>
        <strain evidence="3">RCC299 / NOUM17</strain>
    </source>
</reference>
<feature type="compositionally biased region" description="Basic and acidic residues" evidence="1">
    <location>
        <begin position="70"/>
        <end position="82"/>
    </location>
</feature>
<dbReference type="PANTHER" id="PTHR35830">
    <property type="entry name" value="OS05G0299200 PROTEIN"/>
    <property type="match status" value="1"/>
</dbReference>
<dbReference type="KEGG" id="mis:MICPUN_102962"/>
<evidence type="ECO:0000256" key="1">
    <source>
        <dbReference type="SAM" id="MobiDB-lite"/>
    </source>
</evidence>
<dbReference type="InParanoid" id="C1EDN1"/>
<evidence type="ECO:0000313" key="3">
    <source>
        <dbReference type="Proteomes" id="UP000002009"/>
    </source>
</evidence>
<feature type="compositionally biased region" description="Basic and acidic residues" evidence="1">
    <location>
        <begin position="288"/>
        <end position="314"/>
    </location>
</feature>